<comment type="caution">
    <text evidence="1">The sequence shown here is derived from an EMBL/GenBank/DDBJ whole genome shotgun (WGS) entry which is preliminary data.</text>
</comment>
<dbReference type="Proteomes" id="UP000314294">
    <property type="component" value="Unassembled WGS sequence"/>
</dbReference>
<accession>A0A4Z2GC40</accession>
<reference evidence="1 2" key="1">
    <citation type="submission" date="2019-03" db="EMBL/GenBank/DDBJ databases">
        <title>First draft genome of Liparis tanakae, snailfish: a comprehensive survey of snailfish specific genes.</title>
        <authorList>
            <person name="Kim W."/>
            <person name="Song I."/>
            <person name="Jeong J.-H."/>
            <person name="Kim D."/>
            <person name="Kim S."/>
            <person name="Ryu S."/>
            <person name="Song J.Y."/>
            <person name="Lee S.K."/>
        </authorList>
    </citation>
    <scope>NUCLEOTIDE SEQUENCE [LARGE SCALE GENOMIC DNA]</scope>
    <source>
        <tissue evidence="1">Muscle</tissue>
    </source>
</reference>
<evidence type="ECO:0000313" key="2">
    <source>
        <dbReference type="Proteomes" id="UP000314294"/>
    </source>
</evidence>
<proteinExistence type="predicted"/>
<organism evidence="1 2">
    <name type="scientific">Liparis tanakae</name>
    <name type="common">Tanaka's snailfish</name>
    <dbReference type="NCBI Taxonomy" id="230148"/>
    <lineage>
        <taxon>Eukaryota</taxon>
        <taxon>Metazoa</taxon>
        <taxon>Chordata</taxon>
        <taxon>Craniata</taxon>
        <taxon>Vertebrata</taxon>
        <taxon>Euteleostomi</taxon>
        <taxon>Actinopterygii</taxon>
        <taxon>Neopterygii</taxon>
        <taxon>Teleostei</taxon>
        <taxon>Neoteleostei</taxon>
        <taxon>Acanthomorphata</taxon>
        <taxon>Eupercaria</taxon>
        <taxon>Perciformes</taxon>
        <taxon>Cottioidei</taxon>
        <taxon>Cottales</taxon>
        <taxon>Liparidae</taxon>
        <taxon>Liparis</taxon>
    </lineage>
</organism>
<sequence>MHHHYLTQLDNDGKRTPLTAPGGVVVIGATLEHPMGDIPLDGSRAQQDYTFDFVLTVGSE</sequence>
<gene>
    <name evidence="1" type="ORF">EYF80_038967</name>
</gene>
<evidence type="ECO:0000313" key="1">
    <source>
        <dbReference type="EMBL" id="TNN50820.1"/>
    </source>
</evidence>
<dbReference type="AlphaFoldDB" id="A0A4Z2GC40"/>
<keyword evidence="2" id="KW-1185">Reference proteome</keyword>
<dbReference type="EMBL" id="SRLO01000604">
    <property type="protein sequence ID" value="TNN50820.1"/>
    <property type="molecule type" value="Genomic_DNA"/>
</dbReference>
<name>A0A4Z2GC40_9TELE</name>
<protein>
    <submittedName>
        <fullName evidence="1">Uncharacterized protein</fullName>
    </submittedName>
</protein>